<dbReference type="EMBL" id="CP037968">
    <property type="protein sequence ID" value="QYZ79866.1"/>
    <property type="molecule type" value="Genomic_DNA"/>
</dbReference>
<dbReference type="GO" id="GO:0005886">
    <property type="term" value="C:plasma membrane"/>
    <property type="evidence" value="ECO:0007669"/>
    <property type="project" value="UniProtKB-SubCell"/>
</dbReference>
<dbReference type="InterPro" id="IPR050833">
    <property type="entry name" value="Poly_Biosynth_Transport"/>
</dbReference>
<protein>
    <recommendedName>
        <fullName evidence="9">Oligosaccharide flippase family protein</fullName>
    </recommendedName>
</protein>
<organism evidence="7 8">
    <name type="scientific">Methanofollis formosanus</name>
    <dbReference type="NCBI Taxonomy" id="299308"/>
    <lineage>
        <taxon>Archaea</taxon>
        <taxon>Methanobacteriati</taxon>
        <taxon>Methanobacteriota</taxon>
        <taxon>Stenosarchaea group</taxon>
        <taxon>Methanomicrobia</taxon>
        <taxon>Methanomicrobiales</taxon>
        <taxon>Methanomicrobiaceae</taxon>
        <taxon>Methanofollis</taxon>
    </lineage>
</organism>
<feature type="transmembrane region" description="Helical" evidence="6">
    <location>
        <begin position="147"/>
        <end position="166"/>
    </location>
</feature>
<dbReference type="KEGG" id="mfk:E2N92_10745"/>
<gene>
    <name evidence="7" type="ORF">E2N92_10745</name>
</gene>
<reference evidence="7" key="2">
    <citation type="submission" date="2019-03" db="EMBL/GenBank/DDBJ databases">
        <authorList>
            <person name="Chen S.-C."/>
            <person name="Wu S.-Y."/>
            <person name="Lai M.-C."/>
        </authorList>
    </citation>
    <scope>NUCLEOTIDE SEQUENCE</scope>
    <source>
        <strain evidence="7">ML15</strain>
    </source>
</reference>
<keyword evidence="5 6" id="KW-0472">Membrane</keyword>
<evidence type="ECO:0000256" key="6">
    <source>
        <dbReference type="SAM" id="Phobius"/>
    </source>
</evidence>
<dbReference type="AlphaFoldDB" id="A0A8G1A2K3"/>
<comment type="subcellular location">
    <subcellularLocation>
        <location evidence="1">Cell membrane</location>
        <topology evidence="1">Multi-pass membrane protein</topology>
    </subcellularLocation>
</comment>
<feature type="transmembrane region" description="Helical" evidence="6">
    <location>
        <begin position="64"/>
        <end position="81"/>
    </location>
</feature>
<dbReference type="PANTHER" id="PTHR30250:SF31">
    <property type="entry name" value="INNER MEMBRANE PROTEIN YGHQ"/>
    <property type="match status" value="1"/>
</dbReference>
<dbReference type="Proteomes" id="UP000826709">
    <property type="component" value="Chromosome"/>
</dbReference>
<feature type="transmembrane region" description="Helical" evidence="6">
    <location>
        <begin position="111"/>
        <end position="135"/>
    </location>
</feature>
<evidence type="ECO:0000256" key="5">
    <source>
        <dbReference type="ARBA" id="ARBA00023136"/>
    </source>
</evidence>
<evidence type="ECO:0000313" key="7">
    <source>
        <dbReference type="EMBL" id="QYZ79866.1"/>
    </source>
</evidence>
<dbReference type="RefSeq" id="WP_220681173.1">
    <property type="nucleotide sequence ID" value="NZ_CP037968.1"/>
</dbReference>
<dbReference type="OrthoDB" id="381123at2157"/>
<dbReference type="InterPro" id="IPR002797">
    <property type="entry name" value="Polysacc_synth"/>
</dbReference>
<accession>A0A8G1A2K3</accession>
<dbReference type="PANTHER" id="PTHR30250">
    <property type="entry name" value="PST FAMILY PREDICTED COLANIC ACID TRANSPORTER"/>
    <property type="match status" value="1"/>
</dbReference>
<evidence type="ECO:0000256" key="4">
    <source>
        <dbReference type="ARBA" id="ARBA00022989"/>
    </source>
</evidence>
<sequence length="457" mass="51776">MNFSYFLNIIQHFPLKTLYQWFKEDSFKLLFKNAGTLLSGNMIAWVMGFFTYAITARILESTQFGMLVLITTYVTIVDQLLNFQSWQALIKYGAEALERENRNEFKSIVKFCTLLDISTAIFGTFVAAVFVSWIGQWLSWESKTVSMAALYSFVILFNISGTPTGLLRLFNRFGLFAVQNILSSSIKFIGIVILFFTGADLWFVLILWMTTTILGQLLLFVLGWRELHKQGFSGIHKVTIRNISTQHPGIWGFILTTNLNSSIRLTSREFDTMIVGGVIGVESAGLYKIAKQIAAIPAMISDPLYQAIYPDLSRLWTRGDVKRFSQLMVRSGFVAGGGAAIIWVIFILFGSFFIQLVFGAEYIAAQPVLIWYMFAMVIAIYGFPLSPAMLSMGRPKTTFWVHLSSTIVYFPLLFLFLESMGLIGAGVAYVCYYLLWTSLMIGFEHTFLKEKMVYSTN</sequence>
<feature type="transmembrane region" description="Helical" evidence="6">
    <location>
        <begin position="423"/>
        <end position="443"/>
    </location>
</feature>
<feature type="transmembrane region" description="Helical" evidence="6">
    <location>
        <begin position="332"/>
        <end position="358"/>
    </location>
</feature>
<name>A0A8G1A2K3_9EURY</name>
<feature type="transmembrane region" description="Helical" evidence="6">
    <location>
        <begin position="37"/>
        <end position="58"/>
    </location>
</feature>
<proteinExistence type="predicted"/>
<feature type="transmembrane region" description="Helical" evidence="6">
    <location>
        <begin position="370"/>
        <end position="390"/>
    </location>
</feature>
<keyword evidence="2" id="KW-1003">Cell membrane</keyword>
<keyword evidence="8" id="KW-1185">Reference proteome</keyword>
<keyword evidence="4 6" id="KW-1133">Transmembrane helix</keyword>
<feature type="transmembrane region" description="Helical" evidence="6">
    <location>
        <begin position="202"/>
        <end position="224"/>
    </location>
</feature>
<feature type="transmembrane region" description="Helical" evidence="6">
    <location>
        <begin position="397"/>
        <end position="417"/>
    </location>
</feature>
<evidence type="ECO:0000256" key="2">
    <source>
        <dbReference type="ARBA" id="ARBA00022475"/>
    </source>
</evidence>
<evidence type="ECO:0000256" key="3">
    <source>
        <dbReference type="ARBA" id="ARBA00022692"/>
    </source>
</evidence>
<feature type="transmembrane region" description="Helical" evidence="6">
    <location>
        <begin position="173"/>
        <end position="196"/>
    </location>
</feature>
<evidence type="ECO:0000313" key="8">
    <source>
        <dbReference type="Proteomes" id="UP000826709"/>
    </source>
</evidence>
<evidence type="ECO:0000256" key="1">
    <source>
        <dbReference type="ARBA" id="ARBA00004651"/>
    </source>
</evidence>
<dbReference type="Pfam" id="PF01943">
    <property type="entry name" value="Polysacc_synt"/>
    <property type="match status" value="1"/>
</dbReference>
<keyword evidence="3 6" id="KW-0812">Transmembrane</keyword>
<reference evidence="7" key="1">
    <citation type="journal article" date="2005" name="Int. J. Syst. Evol. Microbiol.">
        <title>Methanofollis formosanus sp. nov., isolated from a fish pond.</title>
        <authorList>
            <person name="Wu S.Y."/>
            <person name="Chen S.C."/>
            <person name="Lai M.C."/>
        </authorList>
    </citation>
    <scope>NUCLEOTIDE SEQUENCE</scope>
    <source>
        <strain evidence="7">ML15</strain>
    </source>
</reference>
<evidence type="ECO:0008006" key="9">
    <source>
        <dbReference type="Google" id="ProtNLM"/>
    </source>
</evidence>